<evidence type="ECO:0000313" key="3">
    <source>
        <dbReference type="Proteomes" id="UP000254924"/>
    </source>
</evidence>
<dbReference type="AlphaFoldDB" id="A0A380JZ91"/>
<accession>A0A380JZ91</accession>
<gene>
    <name evidence="2" type="primary">soj</name>
    <name evidence="2" type="ORF">NCTC12224_00175</name>
</gene>
<protein>
    <submittedName>
        <fullName evidence="2">ParA family protein</fullName>
    </submittedName>
</protein>
<dbReference type="Gene3D" id="3.40.50.300">
    <property type="entry name" value="P-loop containing nucleotide triphosphate hydrolases"/>
    <property type="match status" value="1"/>
</dbReference>
<sequence length="294" mass="33658">MVIYTFYNRTNTHVAEYLFVQVLIKKENQMKLLSFVALKGGVGKTTDGLCTGQGFAKKGKRVLFVDFDHQCNLSHYYDVYKDSGTVANIFTKTGEVEIVNVAPNIDLIPGSMRLDEAERQLETDPNKNMVLYDWLDLNVEKMNLIEYDYIIFDCRPDFGIATKNAIAVSHVLFSPIIPSDFAYDSKVNLEVRLEAYRKEEIVRPSRESLITAKLYFLPNMIKHNTNKSTELLEALEKDDNVISYIPQKELLNKATKDNTIMDMMEDSVTYSKHKDFFKALNKSIDEMQAIVDAA</sequence>
<proteinExistence type="predicted"/>
<keyword evidence="3" id="KW-1185">Reference proteome</keyword>
<name>A0A380JZ91_9STRE</name>
<dbReference type="PANTHER" id="PTHR13696">
    <property type="entry name" value="P-LOOP CONTAINING NUCLEOSIDE TRIPHOSPHATE HYDROLASE"/>
    <property type="match status" value="1"/>
</dbReference>
<dbReference type="InterPro" id="IPR025669">
    <property type="entry name" value="AAA_dom"/>
</dbReference>
<dbReference type="SUPFAM" id="SSF52540">
    <property type="entry name" value="P-loop containing nucleoside triphosphate hydrolases"/>
    <property type="match status" value="1"/>
</dbReference>
<dbReference type="Proteomes" id="UP000254924">
    <property type="component" value="Unassembled WGS sequence"/>
</dbReference>
<evidence type="ECO:0000313" key="2">
    <source>
        <dbReference type="EMBL" id="SUN58151.1"/>
    </source>
</evidence>
<dbReference type="EMBL" id="UHFN01000002">
    <property type="protein sequence ID" value="SUN58151.1"/>
    <property type="molecule type" value="Genomic_DNA"/>
</dbReference>
<dbReference type="InterPro" id="IPR027417">
    <property type="entry name" value="P-loop_NTPase"/>
</dbReference>
<dbReference type="InterPro" id="IPR050678">
    <property type="entry name" value="DNA_Partitioning_ATPase"/>
</dbReference>
<reference evidence="2 3" key="1">
    <citation type="submission" date="2018-06" db="EMBL/GenBank/DDBJ databases">
        <authorList>
            <consortium name="Pathogen Informatics"/>
            <person name="Doyle S."/>
        </authorList>
    </citation>
    <scope>NUCLEOTIDE SEQUENCE [LARGE SCALE GENOMIC DNA]</scope>
    <source>
        <strain evidence="2 3">NCTC12224</strain>
    </source>
</reference>
<dbReference type="PANTHER" id="PTHR13696:SF99">
    <property type="entry name" value="COBYRINIC ACID AC-DIAMIDE SYNTHASE"/>
    <property type="match status" value="1"/>
</dbReference>
<dbReference type="Pfam" id="PF13614">
    <property type="entry name" value="AAA_31"/>
    <property type="match status" value="1"/>
</dbReference>
<organism evidence="2 3">
    <name type="scientific">Streptococcus hyointestinalis</name>
    <dbReference type="NCBI Taxonomy" id="1337"/>
    <lineage>
        <taxon>Bacteria</taxon>
        <taxon>Bacillati</taxon>
        <taxon>Bacillota</taxon>
        <taxon>Bacilli</taxon>
        <taxon>Lactobacillales</taxon>
        <taxon>Streptococcaceae</taxon>
        <taxon>Streptococcus</taxon>
    </lineage>
</organism>
<feature type="domain" description="AAA" evidence="1">
    <location>
        <begin position="30"/>
        <end position="184"/>
    </location>
</feature>
<dbReference type="CDD" id="cd02042">
    <property type="entry name" value="ParAB_family"/>
    <property type="match status" value="1"/>
</dbReference>
<evidence type="ECO:0000259" key="1">
    <source>
        <dbReference type="Pfam" id="PF13614"/>
    </source>
</evidence>